<protein>
    <submittedName>
        <fullName evidence="1">Uncharacterized protein</fullName>
    </submittedName>
</protein>
<dbReference type="Proteomes" id="UP000287651">
    <property type="component" value="Unassembled WGS sequence"/>
</dbReference>
<sequence length="99" mass="9756">DALPLFPHPHYVTVATPTQVAVALARRRQLPYQGVATGAAPYGLATPAGAALQATVPAGGCSPYGLAIAGRTLCKGPWSQPVAPLQGALATAGCPLAGG</sequence>
<reference evidence="1 2" key="1">
    <citation type="journal article" date="2014" name="Agronomy (Basel)">
        <title>A Draft Genome Sequence for Ensete ventricosum, the Drought-Tolerant Tree Against Hunger.</title>
        <authorList>
            <person name="Harrison J."/>
            <person name="Moore K.A."/>
            <person name="Paszkiewicz K."/>
            <person name="Jones T."/>
            <person name="Grant M."/>
            <person name="Ambacheew D."/>
            <person name="Muzemil S."/>
            <person name="Studholme D.J."/>
        </authorList>
    </citation>
    <scope>NUCLEOTIDE SEQUENCE [LARGE SCALE GENOMIC DNA]</scope>
</reference>
<proteinExistence type="predicted"/>
<evidence type="ECO:0000313" key="2">
    <source>
        <dbReference type="Proteomes" id="UP000287651"/>
    </source>
</evidence>
<dbReference type="AlphaFoldDB" id="A0A427A8S2"/>
<dbReference type="EMBL" id="AMZH03003351">
    <property type="protein sequence ID" value="RRT72611.1"/>
    <property type="molecule type" value="Genomic_DNA"/>
</dbReference>
<gene>
    <name evidence="1" type="ORF">B296_00033404</name>
</gene>
<organism evidence="1 2">
    <name type="scientific">Ensete ventricosum</name>
    <name type="common">Abyssinian banana</name>
    <name type="synonym">Musa ensete</name>
    <dbReference type="NCBI Taxonomy" id="4639"/>
    <lineage>
        <taxon>Eukaryota</taxon>
        <taxon>Viridiplantae</taxon>
        <taxon>Streptophyta</taxon>
        <taxon>Embryophyta</taxon>
        <taxon>Tracheophyta</taxon>
        <taxon>Spermatophyta</taxon>
        <taxon>Magnoliopsida</taxon>
        <taxon>Liliopsida</taxon>
        <taxon>Zingiberales</taxon>
        <taxon>Musaceae</taxon>
        <taxon>Ensete</taxon>
    </lineage>
</organism>
<comment type="caution">
    <text evidence="1">The sequence shown here is derived from an EMBL/GenBank/DDBJ whole genome shotgun (WGS) entry which is preliminary data.</text>
</comment>
<name>A0A427A8S2_ENSVE</name>
<feature type="non-terminal residue" evidence="1">
    <location>
        <position position="1"/>
    </location>
</feature>
<accession>A0A427A8S2</accession>
<evidence type="ECO:0000313" key="1">
    <source>
        <dbReference type="EMBL" id="RRT72611.1"/>
    </source>
</evidence>